<dbReference type="Proteomes" id="UP001497700">
    <property type="component" value="Unassembled WGS sequence"/>
</dbReference>
<name>A0ACB9Z3D5_9PEZI</name>
<protein>
    <submittedName>
        <fullName evidence="1">MFS general substrate transporter</fullName>
    </submittedName>
</protein>
<evidence type="ECO:0000313" key="2">
    <source>
        <dbReference type="Proteomes" id="UP001497700"/>
    </source>
</evidence>
<organism evidence="1 2">
    <name type="scientific">Hypoxylon rubiginosum</name>
    <dbReference type="NCBI Taxonomy" id="110542"/>
    <lineage>
        <taxon>Eukaryota</taxon>
        <taxon>Fungi</taxon>
        <taxon>Dikarya</taxon>
        <taxon>Ascomycota</taxon>
        <taxon>Pezizomycotina</taxon>
        <taxon>Sordariomycetes</taxon>
        <taxon>Xylariomycetidae</taxon>
        <taxon>Xylariales</taxon>
        <taxon>Hypoxylaceae</taxon>
        <taxon>Hypoxylon</taxon>
    </lineage>
</organism>
<evidence type="ECO:0000313" key="1">
    <source>
        <dbReference type="EMBL" id="KAI4866041.1"/>
    </source>
</evidence>
<comment type="caution">
    <text evidence="1">The sequence shown here is derived from an EMBL/GenBank/DDBJ whole genome shotgun (WGS) entry which is preliminary data.</text>
</comment>
<proteinExistence type="predicted"/>
<dbReference type="EMBL" id="MU393464">
    <property type="protein sequence ID" value="KAI4866041.1"/>
    <property type="molecule type" value="Genomic_DNA"/>
</dbReference>
<keyword evidence="2" id="KW-1185">Reference proteome</keyword>
<accession>A0ACB9Z3D5</accession>
<gene>
    <name evidence="1" type="ORF">F4820DRAFT_418449</name>
</gene>
<reference evidence="1 2" key="1">
    <citation type="journal article" date="2022" name="New Phytol.">
        <title>Ecological generalism drives hyperdiversity of secondary metabolite gene clusters in xylarialean endophytes.</title>
        <authorList>
            <person name="Franco M.E.E."/>
            <person name="Wisecaver J.H."/>
            <person name="Arnold A.E."/>
            <person name="Ju Y.M."/>
            <person name="Slot J.C."/>
            <person name="Ahrendt S."/>
            <person name="Moore L.P."/>
            <person name="Eastman K.E."/>
            <person name="Scott K."/>
            <person name="Konkel Z."/>
            <person name="Mondo S.J."/>
            <person name="Kuo A."/>
            <person name="Hayes R.D."/>
            <person name="Haridas S."/>
            <person name="Andreopoulos B."/>
            <person name="Riley R."/>
            <person name="LaButti K."/>
            <person name="Pangilinan J."/>
            <person name="Lipzen A."/>
            <person name="Amirebrahimi M."/>
            <person name="Yan J."/>
            <person name="Adam C."/>
            <person name="Keymanesh K."/>
            <person name="Ng V."/>
            <person name="Louie K."/>
            <person name="Northen T."/>
            <person name="Drula E."/>
            <person name="Henrissat B."/>
            <person name="Hsieh H.M."/>
            <person name="Youens-Clark K."/>
            <person name="Lutzoni F."/>
            <person name="Miadlikowska J."/>
            <person name="Eastwood D.C."/>
            <person name="Hamelin R.C."/>
            <person name="Grigoriev I.V."/>
            <person name="U'Ren J.M."/>
        </authorList>
    </citation>
    <scope>NUCLEOTIDE SEQUENCE [LARGE SCALE GENOMIC DNA]</scope>
    <source>
        <strain evidence="1 2">CBS 119005</strain>
    </source>
</reference>
<sequence length="544" mass="59097">MCSERQSPQPGEHNARTDRAGVPEIPPTFQKPFSFYMSLLSLGMLALITSWDATSLAIALPAITSKLRGTTLESFWASISFVLGVAITQPIYVSVSDVLGRKQPLYTSMVLFAIGAVVFSTAHNMPVLIAGRLIQGLGAGGLDVLEEVILADITSLKERPLYLGLLAVAIAAGTISGPILGAVLSEYVSWRWIGWVNLPIVGVAFLLSLFFLHLRQIPLPFSTKVRRLDWIGMALFATGAASTALPLSWADALYPWSSWRTLVPLIVGIVILTILCFYEKIPTDALFPYRIFTSVTSIASLVTGFIHGLLLYTMLLYLPLFFQAVLLESPLEAAKSTLPVCALVVAFSFFAPVIIELTRRYSILLWVGWVFTTISLGVWYLVDQGTPRVEVYALQCLLGVGVGTLFTGTQVPMQASVLNVDDTGLAVGMLVIFRLFGALVGLAVSSTAFSSVFQQSMSTLGILPEQATILNDASQAVGFIPTLRTLNLPADCMVGIVEVYRNSFQAIWIIVTCFSGVGFFVSLLIKELSLESEEMGRQGFQQPQ</sequence>